<dbReference type="RefSeq" id="WP_024122244.1">
    <property type="nucleotide sequence ID" value="NZ_ASJT01000075.1"/>
</dbReference>
<organism evidence="1 2">
    <name type="scientific">Bacillus halotolerans</name>
    <dbReference type="NCBI Taxonomy" id="260554"/>
    <lineage>
        <taxon>Bacteria</taxon>
        <taxon>Bacillati</taxon>
        <taxon>Bacillota</taxon>
        <taxon>Bacilli</taxon>
        <taxon>Bacillales</taxon>
        <taxon>Bacillaceae</taxon>
        <taxon>Bacillus</taxon>
    </lineage>
</organism>
<proteinExistence type="predicted"/>
<protein>
    <submittedName>
        <fullName evidence="1">Uncharacterized protein</fullName>
    </submittedName>
</protein>
<sequence>MIEKYTTEVSLDFFNGDETDLKDTIEEMKLFAKTYENDKVTVLSVTENESSKGKNYKVLLQHERDTDNLGRKYEYDEEKLFGFFEDEE</sequence>
<name>A0A9Q6F0T5_9BACI</name>
<dbReference type="EMBL" id="PGUV01000015">
    <property type="protein sequence ID" value="PLS05168.1"/>
    <property type="molecule type" value="Genomic_DNA"/>
</dbReference>
<reference evidence="1 2" key="1">
    <citation type="submission" date="2017-12" db="EMBL/GenBank/DDBJ databases">
        <title>Comparative Functional Genomics of Dry Heat Resistant strains isolated from the Viking Spacecraft.</title>
        <authorList>
            <person name="Seuylemezian A."/>
            <person name="Cooper K."/>
            <person name="Vaishampayan P."/>
        </authorList>
    </citation>
    <scope>NUCLEOTIDE SEQUENCE [LARGE SCALE GENOMIC DNA]</scope>
    <source>
        <strain evidence="1 2">V48-19</strain>
    </source>
</reference>
<comment type="caution">
    <text evidence="1">The sequence shown here is derived from an EMBL/GenBank/DDBJ whole genome shotgun (WGS) entry which is preliminary data.</text>
</comment>
<evidence type="ECO:0000313" key="1">
    <source>
        <dbReference type="EMBL" id="PLS05168.1"/>
    </source>
</evidence>
<accession>A0A9Q6F0T5</accession>
<gene>
    <name evidence="1" type="ORF">CUU63_17190</name>
</gene>
<dbReference type="Proteomes" id="UP000234803">
    <property type="component" value="Unassembled WGS sequence"/>
</dbReference>
<evidence type="ECO:0000313" key="2">
    <source>
        <dbReference type="Proteomes" id="UP000234803"/>
    </source>
</evidence>
<dbReference type="AlphaFoldDB" id="A0A9Q6F0T5"/>